<dbReference type="AlphaFoldDB" id="A0AAX2JCP1"/>
<sequence>MSELRKLQLIEKNMLDKFVEICNENGIEYWLDFGTLLGAVRHKGFIPWDDDIDIGMDRKNYNKLLSIYKNYEDHPEISIEFLRNRNLNVFSKKNYIINDKLEKKKIAIDIFPFDYYSNIKLMRFIDKYFVNLTQERNEKGKKKFNLRNISKFWRSQILRKIFRKKLFLNFIISNKKPLYIGRGLEAHFNLVLLPFDDFYPLKTLKFEGETYTVPNNYDTYLKEIYGDYLKIPPESEREYHHLINKII</sequence>
<organism evidence="2 3">
    <name type="scientific">Fusobacterium ulcerans</name>
    <dbReference type="NCBI Taxonomy" id="861"/>
    <lineage>
        <taxon>Bacteria</taxon>
        <taxon>Fusobacteriati</taxon>
        <taxon>Fusobacteriota</taxon>
        <taxon>Fusobacteriia</taxon>
        <taxon>Fusobacteriales</taxon>
        <taxon>Fusobacteriaceae</taxon>
        <taxon>Fusobacterium</taxon>
    </lineage>
</organism>
<evidence type="ECO:0000313" key="2">
    <source>
        <dbReference type="EMBL" id="SQJ09814.1"/>
    </source>
</evidence>
<evidence type="ECO:0000313" key="3">
    <source>
        <dbReference type="Proteomes" id="UP000249008"/>
    </source>
</evidence>
<dbReference type="InterPro" id="IPR052942">
    <property type="entry name" value="LPS_cholinephosphotransferase"/>
</dbReference>
<feature type="domain" description="LicD/FKTN/FKRP nucleotidyltransferase" evidence="1">
    <location>
        <begin position="22"/>
        <end position="226"/>
    </location>
</feature>
<dbReference type="KEGG" id="ful:C4N20_02560"/>
<dbReference type="GO" id="GO:0009100">
    <property type="term" value="P:glycoprotein metabolic process"/>
    <property type="evidence" value="ECO:0007669"/>
    <property type="project" value="UniProtKB-ARBA"/>
</dbReference>
<proteinExistence type="predicted"/>
<dbReference type="Pfam" id="PF04991">
    <property type="entry name" value="LicD"/>
    <property type="match status" value="1"/>
</dbReference>
<dbReference type="InterPro" id="IPR007074">
    <property type="entry name" value="LicD/FKTN/FKRP_NTP_transf"/>
</dbReference>
<dbReference type="Proteomes" id="UP000249008">
    <property type="component" value="Chromosome 1"/>
</dbReference>
<dbReference type="GeneID" id="78453675"/>
<reference evidence="2 3" key="1">
    <citation type="submission" date="2018-06" db="EMBL/GenBank/DDBJ databases">
        <authorList>
            <consortium name="Pathogen Informatics"/>
            <person name="Doyle S."/>
        </authorList>
    </citation>
    <scope>NUCLEOTIDE SEQUENCE [LARGE SCALE GENOMIC DNA]</scope>
    <source>
        <strain evidence="2 3">NCTC12112</strain>
    </source>
</reference>
<dbReference type="PANTHER" id="PTHR43404">
    <property type="entry name" value="LIPOPOLYSACCHARIDE CHOLINEPHOSPHOTRANSFERASE LICD"/>
    <property type="match status" value="1"/>
</dbReference>
<dbReference type="EMBL" id="LS483487">
    <property type="protein sequence ID" value="SQJ09814.1"/>
    <property type="molecule type" value="Genomic_DNA"/>
</dbReference>
<dbReference type="RefSeq" id="WP_005981188.1">
    <property type="nucleotide sequence ID" value="NZ_CABKNW010000005.1"/>
</dbReference>
<protein>
    <submittedName>
        <fullName evidence="2">LPS biosynthesis protein</fullName>
    </submittedName>
</protein>
<dbReference type="PANTHER" id="PTHR43404:SF2">
    <property type="entry name" value="LIPOPOLYSACCHARIDE CHOLINEPHOSPHOTRANSFERASE LICD"/>
    <property type="match status" value="1"/>
</dbReference>
<name>A0AAX2JCP1_9FUSO</name>
<accession>A0AAX2JCP1</accession>
<gene>
    <name evidence="2" type="ORF">NCTC12112_02394</name>
</gene>
<evidence type="ECO:0000259" key="1">
    <source>
        <dbReference type="Pfam" id="PF04991"/>
    </source>
</evidence>